<dbReference type="STRING" id="428992.SAMN05216272_101779"/>
<organism evidence="2 3">
    <name type="scientific">Pseudomonas panipatensis</name>
    <dbReference type="NCBI Taxonomy" id="428992"/>
    <lineage>
        <taxon>Bacteria</taxon>
        <taxon>Pseudomonadati</taxon>
        <taxon>Pseudomonadota</taxon>
        <taxon>Gammaproteobacteria</taxon>
        <taxon>Pseudomonadales</taxon>
        <taxon>Pseudomonadaceae</taxon>
        <taxon>Pseudomonas</taxon>
    </lineage>
</organism>
<dbReference type="Proteomes" id="UP000199636">
    <property type="component" value="Unassembled WGS sequence"/>
</dbReference>
<proteinExistence type="predicted"/>
<evidence type="ECO:0000256" key="1">
    <source>
        <dbReference type="SAM" id="MobiDB-lite"/>
    </source>
</evidence>
<evidence type="ECO:0000313" key="3">
    <source>
        <dbReference type="Proteomes" id="UP000199636"/>
    </source>
</evidence>
<name>A0A1G8CW75_9PSED</name>
<keyword evidence="3" id="KW-1185">Reference proteome</keyword>
<protein>
    <recommendedName>
        <fullName evidence="4">Phage antitermination protein Q</fullName>
    </recommendedName>
</protein>
<gene>
    <name evidence="2" type="ORF">SAMN05216272_101779</name>
</gene>
<dbReference type="RefSeq" id="WP_090261015.1">
    <property type="nucleotide sequence ID" value="NZ_FNDS01000001.1"/>
</dbReference>
<feature type="compositionally biased region" description="Basic and acidic residues" evidence="1">
    <location>
        <begin position="139"/>
        <end position="159"/>
    </location>
</feature>
<evidence type="ECO:0008006" key="4">
    <source>
        <dbReference type="Google" id="ProtNLM"/>
    </source>
</evidence>
<sequence length="175" mass="18863">MIGEIEVLMRHWGEQMSAASSAGGLPSTMGTIMEYGGCAPRGGVYGAKLLVAGAGPDYVAAEVVAALGAVERGQGGVQLCRLALVRYVNPHGLTLDEQVRVLELGVGAAGRRCYFRLVQRLHELVEVELKVRQARLRTQRKEAGREGDKMRRAAHEQAKRAHAARGNELFRGDGS</sequence>
<accession>A0A1G8CW75</accession>
<reference evidence="3" key="1">
    <citation type="submission" date="2016-10" db="EMBL/GenBank/DDBJ databases">
        <authorList>
            <person name="Varghese N."/>
            <person name="Submissions S."/>
        </authorList>
    </citation>
    <scope>NUCLEOTIDE SEQUENCE [LARGE SCALE GENOMIC DNA]</scope>
    <source>
        <strain evidence="3">CCM 7469</strain>
    </source>
</reference>
<evidence type="ECO:0000313" key="2">
    <source>
        <dbReference type="EMBL" id="SDH49220.1"/>
    </source>
</evidence>
<feature type="region of interest" description="Disordered" evidence="1">
    <location>
        <begin position="138"/>
        <end position="175"/>
    </location>
</feature>
<dbReference type="EMBL" id="FNDS01000001">
    <property type="protein sequence ID" value="SDH49220.1"/>
    <property type="molecule type" value="Genomic_DNA"/>
</dbReference>
<dbReference type="OrthoDB" id="7028331at2"/>
<dbReference type="AlphaFoldDB" id="A0A1G8CW75"/>